<protein>
    <submittedName>
        <fullName evidence="1">ABC transporter C family member 2</fullName>
    </submittedName>
</protein>
<comment type="caution">
    <text evidence="1">The sequence shown here is derived from an EMBL/GenBank/DDBJ whole genome shotgun (WGS) entry which is preliminary data.</text>
</comment>
<dbReference type="AlphaFoldDB" id="A0A438DVP5"/>
<reference evidence="1 2" key="1">
    <citation type="journal article" date="2018" name="PLoS Genet.">
        <title>Population sequencing reveals clonal diversity and ancestral inbreeding in the grapevine cultivar Chardonnay.</title>
        <authorList>
            <person name="Roach M.J."/>
            <person name="Johnson D.L."/>
            <person name="Bohlmann J."/>
            <person name="van Vuuren H.J."/>
            <person name="Jones S.J."/>
            <person name="Pretorius I.S."/>
            <person name="Schmidt S.A."/>
            <person name="Borneman A.R."/>
        </authorList>
    </citation>
    <scope>NUCLEOTIDE SEQUENCE [LARGE SCALE GENOMIC DNA]</scope>
    <source>
        <strain evidence="2">cv. Chardonnay</strain>
        <tissue evidence="1">Leaf</tissue>
    </source>
</reference>
<evidence type="ECO:0000313" key="1">
    <source>
        <dbReference type="EMBL" id="RVW39480.1"/>
    </source>
</evidence>
<evidence type="ECO:0000313" key="2">
    <source>
        <dbReference type="Proteomes" id="UP000288805"/>
    </source>
</evidence>
<gene>
    <name evidence="1" type="primary">ABCC2_16</name>
    <name evidence="1" type="ORF">CK203_101517</name>
</gene>
<organism evidence="1 2">
    <name type="scientific">Vitis vinifera</name>
    <name type="common">Grape</name>
    <dbReference type="NCBI Taxonomy" id="29760"/>
    <lineage>
        <taxon>Eukaryota</taxon>
        <taxon>Viridiplantae</taxon>
        <taxon>Streptophyta</taxon>
        <taxon>Embryophyta</taxon>
        <taxon>Tracheophyta</taxon>
        <taxon>Spermatophyta</taxon>
        <taxon>Magnoliopsida</taxon>
        <taxon>eudicotyledons</taxon>
        <taxon>Gunneridae</taxon>
        <taxon>Pentapetalae</taxon>
        <taxon>rosids</taxon>
        <taxon>Vitales</taxon>
        <taxon>Vitaceae</taxon>
        <taxon>Viteae</taxon>
        <taxon>Vitis</taxon>
    </lineage>
</organism>
<dbReference type="EMBL" id="QGNW01001482">
    <property type="protein sequence ID" value="RVW39480.1"/>
    <property type="molecule type" value="Genomic_DNA"/>
</dbReference>
<proteinExistence type="predicted"/>
<dbReference type="Proteomes" id="UP000288805">
    <property type="component" value="Unassembled WGS sequence"/>
</dbReference>
<name>A0A438DVP5_VITVI</name>
<sequence>MDYLPSTKHQKLGADPSLFMATCREFPDTKISPELAWRTVSNKPQSSTSCILPNRLSRFFSRFTFKLEVAAVFRKSLKLTHEGRRQFASGKITNLMTTDAEALQACSI</sequence>
<accession>A0A438DVP5</accession>